<dbReference type="Pfam" id="PF24678">
    <property type="entry name" value="DUF7658"/>
    <property type="match status" value="1"/>
</dbReference>
<keyword evidence="9" id="KW-1185">Reference proteome</keyword>
<dbReference type="GO" id="GO:0016020">
    <property type="term" value="C:membrane"/>
    <property type="evidence" value="ECO:0007669"/>
    <property type="project" value="UniProtKB-SubCell"/>
</dbReference>
<name>A0A2A2LYJ8_9BILA</name>
<evidence type="ECO:0000256" key="1">
    <source>
        <dbReference type="ARBA" id="ARBA00004370"/>
    </source>
</evidence>
<dbReference type="AlphaFoldDB" id="A0A2A2LYJ8"/>
<dbReference type="Pfam" id="PF03782">
    <property type="entry name" value="AMOP"/>
    <property type="match status" value="1"/>
</dbReference>
<dbReference type="SMART" id="SM00723">
    <property type="entry name" value="AMOP"/>
    <property type="match status" value="1"/>
</dbReference>
<accession>A0A2A2LYJ8</accession>
<comment type="subcellular location">
    <subcellularLocation>
        <location evidence="1">Membrane</location>
    </subcellularLocation>
</comment>
<evidence type="ECO:0000256" key="3">
    <source>
        <dbReference type="ARBA" id="ARBA00022989"/>
    </source>
</evidence>
<sequence length="734" mass="83779">MIGSKNCYMSAQNIYGSYAGDGNTFNNMDTQRFMTHYGQVCCYDEEGFLMQTPYQPVIKTQKEYFYNPGYPLRAYEFGTAPYMGQFEVPGLSVFHHDYMPYFYCCKFADFRCQLFYWRRPSSACQEYQPPATGQASGAGTFYTIDNDKFIFNEPGVFNFLYIPQTIRTPEVRIQIRMERYPNRKVDFGLLGRYIPQSDLVQPTNATVITGIALEATGTDRVHVVTRKDTRRFRYRTDILVGNILRYFDTIRLQRFRGVLIYVNNVIRGQPEIYVVLEEAQIGVKIRESYALDIDRLSMYQESMGMLDIQLSVPPQYGVRPDGDKTREQQYRLLYNLPRVSGLMRPFPEQTSGALNLGLTLNDVNSASYRQQIINNYQVLGSGESTAQINTAGVLNQDMPSDNMFTTSTEEDKQFDVFPEANSRANPVFKTAPIYETGPFRFVPQTGADILQILNTCRDLQNNQPTNLQPYQAITSLQYGIQHCPDDPAQILNDCGDNIPCLFDYTLMNSKILAQEEEDEWNTFLVERTDAIRQYNSCGAINIEYPEYMMKTPALASGYLQGDVARFDCYQSHWIKGDHEYKCGIVVDYNRPNSYRYEWNKGEQPWCRSRVKENYFKWIAIVFGFVGCLIAIVLVFVLFWCIKQRRLQEQRQYGTYQNKGFTGDMGTASRRAPSVRDDLSEAPRTVAMPARGTPATLEPQRLSPASSATDLRSRGAPPSIPGGGGGNLLGLNTSV</sequence>
<dbReference type="PROSITE" id="PS50856">
    <property type="entry name" value="AMOP"/>
    <property type="match status" value="1"/>
</dbReference>
<keyword evidence="2 6" id="KW-0812">Transmembrane</keyword>
<dbReference type="InterPro" id="IPR056075">
    <property type="entry name" value="DUF7658"/>
</dbReference>
<keyword evidence="3 6" id="KW-1133">Transmembrane helix</keyword>
<proteinExistence type="predicted"/>
<feature type="domain" description="AMOP" evidence="7">
    <location>
        <begin position="1"/>
        <end position="119"/>
    </location>
</feature>
<organism evidence="8 9">
    <name type="scientific">Diploscapter pachys</name>
    <dbReference type="NCBI Taxonomy" id="2018661"/>
    <lineage>
        <taxon>Eukaryota</taxon>
        <taxon>Metazoa</taxon>
        <taxon>Ecdysozoa</taxon>
        <taxon>Nematoda</taxon>
        <taxon>Chromadorea</taxon>
        <taxon>Rhabditida</taxon>
        <taxon>Rhabditina</taxon>
        <taxon>Rhabditomorpha</taxon>
        <taxon>Rhabditoidea</taxon>
        <taxon>Rhabditidae</taxon>
        <taxon>Diploscapter</taxon>
    </lineage>
</organism>
<dbReference type="PANTHER" id="PTHR13802:SF61">
    <property type="entry name" value="PROTEIN CBG04396"/>
    <property type="match status" value="1"/>
</dbReference>
<dbReference type="PANTHER" id="PTHR13802">
    <property type="entry name" value="MUCIN 4-RELATED"/>
    <property type="match status" value="1"/>
</dbReference>
<dbReference type="InterPro" id="IPR051495">
    <property type="entry name" value="Epithelial_Barrier/Signaling"/>
</dbReference>
<keyword evidence="4 6" id="KW-0472">Membrane</keyword>
<evidence type="ECO:0000256" key="6">
    <source>
        <dbReference type="SAM" id="Phobius"/>
    </source>
</evidence>
<evidence type="ECO:0000313" key="9">
    <source>
        <dbReference type="Proteomes" id="UP000218231"/>
    </source>
</evidence>
<dbReference type="Proteomes" id="UP000218231">
    <property type="component" value="Unassembled WGS sequence"/>
</dbReference>
<comment type="caution">
    <text evidence="8">The sequence shown here is derived from an EMBL/GenBank/DDBJ whole genome shotgun (WGS) entry which is preliminary data.</text>
</comment>
<evidence type="ECO:0000256" key="4">
    <source>
        <dbReference type="ARBA" id="ARBA00023136"/>
    </source>
</evidence>
<dbReference type="Pfam" id="PF24469">
    <property type="entry name" value="F54D1_6_C"/>
    <property type="match status" value="1"/>
</dbReference>
<dbReference type="InterPro" id="IPR057017">
    <property type="entry name" value="F54D1_6-like_C"/>
</dbReference>
<protein>
    <recommendedName>
        <fullName evidence="7">AMOP domain-containing protein</fullName>
    </recommendedName>
</protein>
<reference evidence="8 9" key="1">
    <citation type="journal article" date="2017" name="Curr. Biol.">
        <title>Genome architecture and evolution of a unichromosomal asexual nematode.</title>
        <authorList>
            <person name="Fradin H."/>
            <person name="Zegar C."/>
            <person name="Gutwein M."/>
            <person name="Lucas J."/>
            <person name="Kovtun M."/>
            <person name="Corcoran D."/>
            <person name="Baugh L.R."/>
            <person name="Kiontke K."/>
            <person name="Gunsalus K."/>
            <person name="Fitch D.H."/>
            <person name="Piano F."/>
        </authorList>
    </citation>
    <scope>NUCLEOTIDE SEQUENCE [LARGE SCALE GENOMIC DNA]</scope>
    <source>
        <strain evidence="8">PF1309</strain>
    </source>
</reference>
<dbReference type="OrthoDB" id="5830959at2759"/>
<evidence type="ECO:0000256" key="5">
    <source>
        <dbReference type="SAM" id="MobiDB-lite"/>
    </source>
</evidence>
<dbReference type="STRING" id="2018661.A0A2A2LYJ8"/>
<gene>
    <name evidence="8" type="ORF">WR25_01280</name>
</gene>
<feature type="transmembrane region" description="Helical" evidence="6">
    <location>
        <begin position="617"/>
        <end position="641"/>
    </location>
</feature>
<dbReference type="EMBL" id="LIAE01006337">
    <property type="protein sequence ID" value="PAV91075.1"/>
    <property type="molecule type" value="Genomic_DNA"/>
</dbReference>
<evidence type="ECO:0000259" key="7">
    <source>
        <dbReference type="PROSITE" id="PS50856"/>
    </source>
</evidence>
<feature type="region of interest" description="Disordered" evidence="5">
    <location>
        <begin position="663"/>
        <end position="734"/>
    </location>
</feature>
<dbReference type="InterPro" id="IPR005533">
    <property type="entry name" value="AMOP_dom"/>
</dbReference>
<evidence type="ECO:0000256" key="2">
    <source>
        <dbReference type="ARBA" id="ARBA00022692"/>
    </source>
</evidence>
<evidence type="ECO:0000313" key="8">
    <source>
        <dbReference type="EMBL" id="PAV91075.1"/>
    </source>
</evidence>